<dbReference type="Gene3D" id="3.10.450.50">
    <property type="match status" value="1"/>
</dbReference>
<evidence type="ECO:0000259" key="1">
    <source>
        <dbReference type="Pfam" id="PF20409"/>
    </source>
</evidence>
<dbReference type="AlphaFoldDB" id="A0A0F9R7A7"/>
<dbReference type="PANTHER" id="PTHR34003">
    <property type="entry name" value="BLL2395 PROTEIN"/>
    <property type="match status" value="1"/>
</dbReference>
<gene>
    <name evidence="2" type="ORF">LCGC14_0927960</name>
</gene>
<dbReference type="Pfam" id="PF20409">
    <property type="entry name" value="SnoaL_5"/>
    <property type="match status" value="1"/>
</dbReference>
<evidence type="ECO:0000313" key="2">
    <source>
        <dbReference type="EMBL" id="KKN21186.1"/>
    </source>
</evidence>
<dbReference type="PANTHER" id="PTHR34003:SF2">
    <property type="entry name" value="SNOAL-LIKE DOMAIN-CONTAINING PROTEIN"/>
    <property type="match status" value="1"/>
</dbReference>
<name>A0A0F9R7A7_9ZZZZ</name>
<comment type="caution">
    <text evidence="2">The sequence shown here is derived from an EMBL/GenBank/DDBJ whole genome shotgun (WGS) entry which is preliminary data.</text>
</comment>
<dbReference type="InterPro" id="IPR032710">
    <property type="entry name" value="NTF2-like_dom_sf"/>
</dbReference>
<proteinExistence type="predicted"/>
<feature type="domain" description="SnoaL-like" evidence="1">
    <location>
        <begin position="7"/>
        <end position="115"/>
    </location>
</feature>
<reference evidence="2" key="1">
    <citation type="journal article" date="2015" name="Nature">
        <title>Complex archaea that bridge the gap between prokaryotes and eukaryotes.</title>
        <authorList>
            <person name="Spang A."/>
            <person name="Saw J.H."/>
            <person name="Jorgensen S.L."/>
            <person name="Zaremba-Niedzwiedzka K."/>
            <person name="Martijn J."/>
            <person name="Lind A.E."/>
            <person name="van Eijk R."/>
            <person name="Schleper C."/>
            <person name="Guy L."/>
            <person name="Ettema T.J."/>
        </authorList>
    </citation>
    <scope>NUCLEOTIDE SEQUENCE</scope>
</reference>
<dbReference type="SUPFAM" id="SSF54427">
    <property type="entry name" value="NTF2-like"/>
    <property type="match status" value="1"/>
</dbReference>
<dbReference type="InterPro" id="IPR046860">
    <property type="entry name" value="SnoaL_5"/>
</dbReference>
<accession>A0A0F9R7A7</accession>
<sequence>MNYKDKAEDIYKQLQEGKLLDAFDQYYGKDVVMTEPRGTRTGKAECREYEEQFLNSIEEFHSLEIVNLGSDEGKAVSFVESVMDVTFKGGQRAKMEQVAVQRWKGTHIVHERFYYDNQQ</sequence>
<organism evidence="2">
    <name type="scientific">marine sediment metagenome</name>
    <dbReference type="NCBI Taxonomy" id="412755"/>
    <lineage>
        <taxon>unclassified sequences</taxon>
        <taxon>metagenomes</taxon>
        <taxon>ecological metagenomes</taxon>
    </lineage>
</organism>
<dbReference type="EMBL" id="LAZR01003172">
    <property type="protein sequence ID" value="KKN21186.1"/>
    <property type="molecule type" value="Genomic_DNA"/>
</dbReference>
<protein>
    <recommendedName>
        <fullName evidence="1">SnoaL-like domain-containing protein</fullName>
    </recommendedName>
</protein>